<evidence type="ECO:0000256" key="1">
    <source>
        <dbReference type="ARBA" id="ARBA00004184"/>
    </source>
</evidence>
<evidence type="ECO:0000256" key="4">
    <source>
        <dbReference type="ARBA" id="ARBA00023136"/>
    </source>
</evidence>
<dbReference type="SUPFAM" id="SSF49348">
    <property type="entry name" value="Clathrin adaptor appendage domain"/>
    <property type="match status" value="1"/>
</dbReference>
<dbReference type="GO" id="GO:0030122">
    <property type="term" value="C:AP-2 adaptor complex"/>
    <property type="evidence" value="ECO:0007669"/>
    <property type="project" value="InterPro"/>
</dbReference>
<protein>
    <recommendedName>
        <fullName evidence="5">AP-2 complex subunit alpha</fullName>
    </recommendedName>
</protein>
<reference evidence="8 9" key="2">
    <citation type="submission" date="2024-07" db="EMBL/GenBank/DDBJ databases">
        <authorList>
            <person name="Akdeniz Z."/>
        </authorList>
    </citation>
    <scope>NUCLEOTIDE SEQUENCE [LARGE SCALE GENOMIC DNA]</scope>
</reference>
<evidence type="ECO:0000256" key="3">
    <source>
        <dbReference type="ARBA" id="ARBA00022927"/>
    </source>
</evidence>
<sequence>MSITAEELIRRVRAAKTPAQEAAIIETELSAIRSSFKLRDQPYIARNVAKLIYASMRGHSVVWGDMGIVNLCQSAKTHKEKRLSYLALQLVPHDNPTYLKMASNSIKTDMESGSQYRASVALQSLAAVGTPEMLSELSSSTLALIKNKDSVYIRKKALIVALKTAKVAPEVAEVFVEPSMASILDKSQSISLSGCQLAQQLISSVDGSAEKYCQNIQQYLKLLQEIATQSGSGVQEHEIGGVNDPFLQVALLRLISSIIAKIPVLEDQFIKRQMADILENLVTMIHKKGESVPARVCVQFEAARVIMCLPVQMYSDNPKKLQDLRAAAADALTESLDHKNQSVRYSALASITDIIHKTNETQGAQRHRSTVLQCMQEESITLRRRALNLLVLITDQDSAKTVAQQLLDLIGKIEKGKYLAIKGALNEDIKKELISSVAFIAESFSTDPEWHFDILFACLQLIGAGKPNDDLIRQITAHLAREKSIQAYAMEKLVSIFIQAQQTQQYFYNETLMAACMYCIGECANLIQEPTAIVNTIFQIVEGPLQSQVLIRYAVSTVAKMYTKCPAAKEMSQQILQKLLQNADPEIQQRAYEYSIAITEPKASGLLGAIPPPPRIQTQIVQNEYQKPKPQEVVQQQYTQQQQVVPQVMQQVIPQAGQYQPPVPVQQMQGPPKPGYAQIVPGQGMQVQQQFKQPVVQNVQPVQKPQQQQTTMDDLLGMGTSSQQAPKQMQLLDDLMGPSTAQPQGQVYQQQVQQTQQQQQSMITATKKLFVDGNISFVMKSIGTTTQAECQFMMTGIGQTDIKVRAQYAAAQGVNVKVGTASGDLIGPNKPPVTQSIMISGGVLALKIKLQYILPSGQPKENMITVQNVYQ</sequence>
<keyword evidence="5" id="KW-0254">Endocytosis</keyword>
<feature type="domain" description="Clathrin/coatomer adaptor adaptin-like N-terminal" evidence="6">
    <location>
        <begin position="22"/>
        <end position="599"/>
    </location>
</feature>
<reference evidence="7" key="1">
    <citation type="submission" date="2023-06" db="EMBL/GenBank/DDBJ databases">
        <authorList>
            <person name="Kurt Z."/>
        </authorList>
    </citation>
    <scope>NUCLEOTIDE SEQUENCE</scope>
</reference>
<dbReference type="InterPro" id="IPR017104">
    <property type="entry name" value="AP2_complex_asu"/>
</dbReference>
<dbReference type="PIRSF" id="PIRSF037091">
    <property type="entry name" value="AP2_complex_alpha"/>
    <property type="match status" value="1"/>
</dbReference>
<dbReference type="GO" id="GO:0072583">
    <property type="term" value="P:clathrin-dependent endocytosis"/>
    <property type="evidence" value="ECO:0007669"/>
    <property type="project" value="InterPro"/>
</dbReference>
<dbReference type="InterPro" id="IPR013041">
    <property type="entry name" value="Clathrin_app_Ig-like_sf"/>
</dbReference>
<dbReference type="AlphaFoldDB" id="A0AA86Q393"/>
<dbReference type="EMBL" id="CAXDID020000138">
    <property type="protein sequence ID" value="CAL6037978.1"/>
    <property type="molecule type" value="Genomic_DNA"/>
</dbReference>
<accession>A0AA86Q393</accession>
<dbReference type="InterPro" id="IPR050840">
    <property type="entry name" value="Adaptor_Complx_Large_Subunit"/>
</dbReference>
<evidence type="ECO:0000313" key="8">
    <source>
        <dbReference type="EMBL" id="CAL6037978.1"/>
    </source>
</evidence>
<comment type="function">
    <text evidence="5">Adaptins are components of the adaptor complexes which link clathrin to receptors in coated vesicles. Clathrin-associated protein complexes are believed to interact with the cytoplasmic tails of membrane proteins, leading to their selection and concentration.</text>
</comment>
<dbReference type="GO" id="GO:0006886">
    <property type="term" value="P:intracellular protein transport"/>
    <property type="evidence" value="ECO:0007669"/>
    <property type="project" value="UniProtKB-UniRule"/>
</dbReference>
<keyword evidence="9" id="KW-1185">Reference proteome</keyword>
<proteinExistence type="inferred from homology"/>
<comment type="similarity">
    <text evidence="5">Belongs to the adaptor complexes large subunit family.</text>
</comment>
<dbReference type="Pfam" id="PF01602">
    <property type="entry name" value="Adaptin_N"/>
    <property type="match status" value="1"/>
</dbReference>
<dbReference type="Proteomes" id="UP001642409">
    <property type="component" value="Unassembled WGS sequence"/>
</dbReference>
<keyword evidence="2 5" id="KW-0813">Transport</keyword>
<evidence type="ECO:0000256" key="5">
    <source>
        <dbReference type="PIRNR" id="PIRNR037091"/>
    </source>
</evidence>
<dbReference type="EMBL" id="CATOUU010000824">
    <property type="protein sequence ID" value="CAI9951464.1"/>
    <property type="molecule type" value="Genomic_DNA"/>
</dbReference>
<dbReference type="InterPro" id="IPR002553">
    <property type="entry name" value="Clathrin/coatomer_adapt-like_N"/>
</dbReference>
<comment type="caution">
    <text evidence="7">The sequence shown here is derived from an EMBL/GenBank/DDBJ whole genome shotgun (WGS) entry which is preliminary data.</text>
</comment>
<keyword evidence="4 5" id="KW-0472">Membrane</keyword>
<organism evidence="7">
    <name type="scientific">Hexamita inflata</name>
    <dbReference type="NCBI Taxonomy" id="28002"/>
    <lineage>
        <taxon>Eukaryota</taxon>
        <taxon>Metamonada</taxon>
        <taxon>Diplomonadida</taxon>
        <taxon>Hexamitidae</taxon>
        <taxon>Hexamitinae</taxon>
        <taxon>Hexamita</taxon>
    </lineage>
</organism>
<gene>
    <name evidence="8" type="ORF">HINF_LOCUS37147</name>
    <name evidence="7" type="ORF">HINF_LOCUS39109</name>
</gene>
<keyword evidence="3 5" id="KW-0653">Protein transport</keyword>
<evidence type="ECO:0000256" key="2">
    <source>
        <dbReference type="ARBA" id="ARBA00022448"/>
    </source>
</evidence>
<evidence type="ECO:0000259" key="6">
    <source>
        <dbReference type="Pfam" id="PF01602"/>
    </source>
</evidence>
<dbReference type="InterPro" id="IPR011989">
    <property type="entry name" value="ARM-like"/>
</dbReference>
<dbReference type="GO" id="GO:0035615">
    <property type="term" value="F:clathrin adaptor activity"/>
    <property type="evidence" value="ECO:0007669"/>
    <property type="project" value="InterPro"/>
</dbReference>
<dbReference type="InterPro" id="IPR016024">
    <property type="entry name" value="ARM-type_fold"/>
</dbReference>
<comment type="subcellular location">
    <subcellularLocation>
        <location evidence="1">Endomembrane system</location>
        <topology evidence="1">Peripheral membrane protein</topology>
    </subcellularLocation>
    <subcellularLocation>
        <location evidence="5">Membrane</location>
        <location evidence="5">Coated pit</location>
    </subcellularLocation>
</comment>
<dbReference type="SUPFAM" id="SSF48371">
    <property type="entry name" value="ARM repeat"/>
    <property type="match status" value="1"/>
</dbReference>
<keyword evidence="5" id="KW-0168">Coated pit</keyword>
<name>A0AA86Q393_9EUKA</name>
<dbReference type="Gene3D" id="1.25.10.10">
    <property type="entry name" value="Leucine-rich Repeat Variant"/>
    <property type="match status" value="1"/>
</dbReference>
<dbReference type="PANTHER" id="PTHR22780">
    <property type="entry name" value="ADAPTIN, ALPHA/GAMMA/EPSILON"/>
    <property type="match status" value="1"/>
</dbReference>
<evidence type="ECO:0000313" key="9">
    <source>
        <dbReference type="Proteomes" id="UP001642409"/>
    </source>
</evidence>
<evidence type="ECO:0000313" key="7">
    <source>
        <dbReference type="EMBL" id="CAI9951464.1"/>
    </source>
</evidence>